<dbReference type="Proteomes" id="UP001317322">
    <property type="component" value="Chromosome"/>
</dbReference>
<dbReference type="Gene3D" id="2.60.120.200">
    <property type="match status" value="1"/>
</dbReference>
<gene>
    <name evidence="2" type="ORF">NP075_18270</name>
</gene>
<evidence type="ECO:0000313" key="2">
    <source>
        <dbReference type="EMBL" id="UUI65029.1"/>
    </source>
</evidence>
<dbReference type="RefSeq" id="WP_227563524.1">
    <property type="nucleotide sequence ID" value="NZ_CP101989.1"/>
</dbReference>
<dbReference type="Pfam" id="PF13385">
    <property type="entry name" value="Laminin_G_3"/>
    <property type="match status" value="1"/>
</dbReference>
<feature type="compositionally biased region" description="Low complexity" evidence="1">
    <location>
        <begin position="59"/>
        <end position="76"/>
    </location>
</feature>
<feature type="region of interest" description="Disordered" evidence="1">
    <location>
        <begin position="38"/>
        <end position="76"/>
    </location>
</feature>
<evidence type="ECO:0000313" key="3">
    <source>
        <dbReference type="Proteomes" id="UP001317322"/>
    </source>
</evidence>
<evidence type="ECO:0000256" key="1">
    <source>
        <dbReference type="SAM" id="MobiDB-lite"/>
    </source>
</evidence>
<keyword evidence="3" id="KW-1185">Reference proteome</keyword>
<organism evidence="2 3">
    <name type="scientific">Cellulomonas wangsupingiae</name>
    <dbReference type="NCBI Taxonomy" id="2968085"/>
    <lineage>
        <taxon>Bacteria</taxon>
        <taxon>Bacillati</taxon>
        <taxon>Actinomycetota</taxon>
        <taxon>Actinomycetes</taxon>
        <taxon>Micrococcales</taxon>
        <taxon>Cellulomonadaceae</taxon>
        <taxon>Cellulomonas</taxon>
    </lineage>
</organism>
<protein>
    <submittedName>
        <fullName evidence="2">LamG domain-containing protein</fullName>
    </submittedName>
</protein>
<dbReference type="PROSITE" id="PS50194">
    <property type="entry name" value="FILAMIN_REPEAT"/>
    <property type="match status" value="1"/>
</dbReference>
<dbReference type="EMBL" id="CP101989">
    <property type="protein sequence ID" value="UUI65029.1"/>
    <property type="molecule type" value="Genomic_DNA"/>
</dbReference>
<reference evidence="2 3" key="1">
    <citation type="submission" date="2022-07" db="EMBL/GenBank/DDBJ databases">
        <title>Novel species in genus cellulomonas.</title>
        <authorList>
            <person name="Ye L."/>
        </authorList>
    </citation>
    <scope>NUCLEOTIDE SEQUENCE [LARGE SCALE GENOMIC DNA]</scope>
    <source>
        <strain evidence="3">zg-Y908</strain>
    </source>
</reference>
<accession>A0ABY5K3J5</accession>
<dbReference type="InterPro" id="IPR013320">
    <property type="entry name" value="ConA-like_dom_sf"/>
</dbReference>
<sequence>MHDRSSSRRLATVVRALAVGALTGALALVPGVALAHGGGPSGHAPRAVNHAPDRPADVGTSGPESSCSSSTAAALRSATPTLRATLSDPDGDALRGTFQVRDGRTGRLLWSSRATAAQASGSAHAVQVPEGLLRDGRAHEWRVQARDAKGRTSPVVRCRIAVDVTAPGLPTVAPVEGAGAVYAEDAVAGGIGVAGDFRFEAPGTDDVAAFLYAFDGAPAQVDVVPGDAGATVTWVPTSAGPHQLTVQAVDVAGNVGPERLYRFTVTAAPTAPAGARWLLDEGQGLTATDTRAGTTLTLTPSTTWADGMAAELWGTTTDRALLLDEADDGASTAGPVVDTTGSFSVATVVRVDADGAPATVVSQDGAAGSAFTLGTSTTACDEELTTCWAFAVAGTGGDTVVATSTVPVSVGSWYGVFGVRDATSGVLRVDVCHLGTVDEPGSPSSLTGADVSLDVAAGSDGPFRVGTAQEGSTPWVGAVSGVQTWGSVIDVTRERLICSGRM</sequence>
<dbReference type="InterPro" id="IPR017868">
    <property type="entry name" value="Filamin/ABP280_repeat-like"/>
</dbReference>
<name>A0ABY5K3J5_9CELL</name>
<proteinExistence type="predicted"/>
<dbReference type="SUPFAM" id="SSF49899">
    <property type="entry name" value="Concanavalin A-like lectins/glucanases"/>
    <property type="match status" value="1"/>
</dbReference>